<evidence type="ECO:0000256" key="5">
    <source>
        <dbReference type="ARBA" id="ARBA00023054"/>
    </source>
</evidence>
<dbReference type="Pfam" id="PF12455">
    <property type="entry name" value="Dynactin"/>
    <property type="match status" value="1"/>
</dbReference>
<keyword evidence="2" id="KW-0963">Cytoplasm</keyword>
<dbReference type="GO" id="GO:0030286">
    <property type="term" value="C:dynein complex"/>
    <property type="evidence" value="ECO:0007669"/>
    <property type="project" value="UniProtKB-KW"/>
</dbReference>
<reference evidence="9 10" key="1">
    <citation type="journal article" date="2018" name="Gigascience">
        <title>Genomes of trombidid mites reveal novel predicted allergens and laterally-transferred genes associated with secondary metabolism.</title>
        <authorList>
            <person name="Dong X."/>
            <person name="Chaisiri K."/>
            <person name="Xia D."/>
            <person name="Armstrong S.D."/>
            <person name="Fang Y."/>
            <person name="Donnelly M.J."/>
            <person name="Kadowaki T."/>
            <person name="McGarry J.W."/>
            <person name="Darby A.C."/>
            <person name="Makepeace B.L."/>
        </authorList>
    </citation>
    <scope>NUCLEOTIDE SEQUENCE [LARGE SCALE GENOMIC DNA]</scope>
    <source>
        <strain evidence="9">UoL-UT</strain>
    </source>
</reference>
<dbReference type="GO" id="GO:0000922">
    <property type="term" value="C:spindle pole"/>
    <property type="evidence" value="ECO:0007669"/>
    <property type="project" value="TreeGrafter"/>
</dbReference>
<dbReference type="GO" id="GO:0007097">
    <property type="term" value="P:nuclear migration"/>
    <property type="evidence" value="ECO:0007669"/>
    <property type="project" value="TreeGrafter"/>
</dbReference>
<protein>
    <submittedName>
        <fullName evidence="9">Dynactin subunit 1-like isoform X2</fullName>
    </submittedName>
</protein>
<comment type="caution">
    <text evidence="9">The sequence shown here is derived from an EMBL/GenBank/DDBJ whole genome shotgun (WGS) entry which is preliminary data.</text>
</comment>
<dbReference type="GO" id="GO:0005874">
    <property type="term" value="C:microtubule"/>
    <property type="evidence" value="ECO:0007669"/>
    <property type="project" value="UniProtKB-KW"/>
</dbReference>
<evidence type="ECO:0000256" key="3">
    <source>
        <dbReference type="ARBA" id="ARBA00022701"/>
    </source>
</evidence>
<dbReference type="OrthoDB" id="2130750at2759"/>
<keyword evidence="3" id="KW-0493">Microtubule</keyword>
<proteinExistence type="predicted"/>
<dbReference type="Proteomes" id="UP000288716">
    <property type="component" value="Unassembled WGS sequence"/>
</dbReference>
<dbReference type="PANTHER" id="PTHR18916:SF6">
    <property type="entry name" value="DYNACTIN SUBUNIT 1"/>
    <property type="match status" value="1"/>
</dbReference>
<feature type="coiled-coil region" evidence="7">
    <location>
        <begin position="16"/>
        <end position="96"/>
    </location>
</feature>
<evidence type="ECO:0000313" key="9">
    <source>
        <dbReference type="EMBL" id="RWS24788.1"/>
    </source>
</evidence>
<dbReference type="InterPro" id="IPR022157">
    <property type="entry name" value="Dynactin"/>
</dbReference>
<dbReference type="PANTHER" id="PTHR18916">
    <property type="entry name" value="DYNACTIN 1-RELATED MICROTUBULE-BINDING"/>
    <property type="match status" value="1"/>
</dbReference>
<feature type="non-terminal residue" evidence="9">
    <location>
        <position position="1"/>
    </location>
</feature>
<organism evidence="9 10">
    <name type="scientific">Leptotrombidium deliense</name>
    <dbReference type="NCBI Taxonomy" id="299467"/>
    <lineage>
        <taxon>Eukaryota</taxon>
        <taxon>Metazoa</taxon>
        <taxon>Ecdysozoa</taxon>
        <taxon>Arthropoda</taxon>
        <taxon>Chelicerata</taxon>
        <taxon>Arachnida</taxon>
        <taxon>Acari</taxon>
        <taxon>Acariformes</taxon>
        <taxon>Trombidiformes</taxon>
        <taxon>Prostigmata</taxon>
        <taxon>Anystina</taxon>
        <taxon>Parasitengona</taxon>
        <taxon>Trombiculoidea</taxon>
        <taxon>Trombiculidae</taxon>
        <taxon>Leptotrombidium</taxon>
    </lineage>
</organism>
<keyword evidence="4" id="KW-0243">Dynein</keyword>
<evidence type="ECO:0000313" key="10">
    <source>
        <dbReference type="Proteomes" id="UP000288716"/>
    </source>
</evidence>
<evidence type="ECO:0000256" key="4">
    <source>
        <dbReference type="ARBA" id="ARBA00023017"/>
    </source>
</evidence>
<dbReference type="EMBL" id="NCKV01004403">
    <property type="protein sequence ID" value="RWS24788.1"/>
    <property type="molecule type" value="Genomic_DNA"/>
</dbReference>
<evidence type="ECO:0000259" key="8">
    <source>
        <dbReference type="Pfam" id="PF12455"/>
    </source>
</evidence>
<gene>
    <name evidence="9" type="ORF">B4U80_03181</name>
</gene>
<evidence type="ECO:0000256" key="6">
    <source>
        <dbReference type="ARBA" id="ARBA00023212"/>
    </source>
</evidence>
<evidence type="ECO:0000256" key="1">
    <source>
        <dbReference type="ARBA" id="ARBA00004245"/>
    </source>
</evidence>
<keyword evidence="10" id="KW-1185">Reference proteome</keyword>
<dbReference type="GO" id="GO:0000776">
    <property type="term" value="C:kinetochore"/>
    <property type="evidence" value="ECO:0007669"/>
    <property type="project" value="TreeGrafter"/>
</dbReference>
<sequence>ELEDRNSKLQEEIYDLESLHEVNEQLQESARETELELREELDLMRGKLGAAARNFENLQETLADYQQTIQKFRGLVANLREENNELKNQNSSSINLTKAQLEKEQQVENIEFKIRFAETKAFSRAVEMDLRRLEVAQANEHIRLLSQFMPESFFIRGGDHDAIQVLLFVPRMVQKCEIISRQIAEKYPLDSDLQNKLNSEIVVKGSESIHQQTFVRKLFFLIAAMQTILTQYSDALKCCSLELYLKIASLLPELVTHEKTIDNYLELLKKDQFDETLSLDYMEKALNYFVSLYNLHLADGKISDCGKLVNNFVTIMKTGVDVAHFDFLLIQSCLSTEDKHNEHINNVFTHLSDVQQFCKKIKRRLMSDEKYKLSQSMENEIRDCIIQMNRVAAAFHSLRVSVIKSVADSTVEEIKLLDYKSLENTASSVGGFKFIEESLNGIMGICSQLYTGLQQGLFDESHRSATEEIKDPLETRAQYMKAQSGQLNEIKVKLDAKEVEVGELKRALKVKIEECSEMQIRRDIAEKKLSVSVKEAEERVAKLQTEIEETRCINKRKEKEFEDTMNHLQADIDALEAERVDLKDKVKLLSKRTIFEGLAKSPIATTPTTTSAVSETVNIQQIETLQNVINKFSSQNRVLKMQLAESNLKLKPMTKLPSSKPLWLLKLQGNKVEAHSKQAKWLNLVKQISSLQKEAKMQIINGKIYDFQKPIKKQIEEEILLQKTLETKYQNVVQNALNFLQEFNNGTMVESDFTQFRSTAAQNLKETKSLMATVTIPCSSIKKSEKCKIDVSLRQLQQLHNSLL</sequence>
<keyword evidence="5 7" id="KW-0175">Coiled coil</keyword>
<evidence type="ECO:0000256" key="2">
    <source>
        <dbReference type="ARBA" id="ARBA00022490"/>
    </source>
</evidence>
<evidence type="ECO:0000256" key="7">
    <source>
        <dbReference type="SAM" id="Coils"/>
    </source>
</evidence>
<dbReference type="GO" id="GO:0000132">
    <property type="term" value="P:establishment of mitotic spindle orientation"/>
    <property type="evidence" value="ECO:0007669"/>
    <property type="project" value="TreeGrafter"/>
</dbReference>
<dbReference type="VEuPathDB" id="VectorBase:LDEU007251"/>
<feature type="coiled-coil region" evidence="7">
    <location>
        <begin position="487"/>
        <end position="592"/>
    </location>
</feature>
<feature type="domain" description="Dynein associated protein" evidence="8">
    <location>
        <begin position="79"/>
        <end position="365"/>
    </location>
</feature>
<accession>A0A443SB67</accession>
<name>A0A443SB67_9ACAR</name>
<comment type="subcellular location">
    <subcellularLocation>
        <location evidence="1">Cytoplasm</location>
        <location evidence="1">Cytoskeleton</location>
    </subcellularLocation>
</comment>
<keyword evidence="6" id="KW-0206">Cytoskeleton</keyword>
<dbReference type="STRING" id="299467.A0A443SB67"/>
<dbReference type="AlphaFoldDB" id="A0A443SB67"/>
<dbReference type="GO" id="GO:0030424">
    <property type="term" value="C:axon"/>
    <property type="evidence" value="ECO:0007669"/>
    <property type="project" value="TreeGrafter"/>
</dbReference>